<dbReference type="Pfam" id="PF14226">
    <property type="entry name" value="DIOX_N"/>
    <property type="match status" value="1"/>
</dbReference>
<evidence type="ECO:0000256" key="10">
    <source>
        <dbReference type="ARBA" id="ARBA00049359"/>
    </source>
</evidence>
<dbReference type="EC" id="1.14.20.7" evidence="3"/>
<comment type="catalytic activity">
    <reaction evidence="10">
        <text>L-arginine + 2-oxoglutarate + O2 = guanidine + L-glutamate 5-semialdehyde + succinate + CO2</text>
        <dbReference type="Rhea" id="RHEA:31535"/>
        <dbReference type="ChEBI" id="CHEBI:15379"/>
        <dbReference type="ChEBI" id="CHEBI:16526"/>
        <dbReference type="ChEBI" id="CHEBI:16810"/>
        <dbReference type="ChEBI" id="CHEBI:30031"/>
        <dbReference type="ChEBI" id="CHEBI:30087"/>
        <dbReference type="ChEBI" id="CHEBI:32682"/>
        <dbReference type="ChEBI" id="CHEBI:58066"/>
        <dbReference type="EC" id="1.14.20.7"/>
    </reaction>
</comment>
<dbReference type="STRING" id="395495.Lcho_0015"/>
<dbReference type="Pfam" id="PF03171">
    <property type="entry name" value="2OG-FeII_Oxy"/>
    <property type="match status" value="1"/>
</dbReference>
<dbReference type="OrthoDB" id="21825at2"/>
<keyword evidence="11" id="KW-0479">Metal-binding</keyword>
<evidence type="ECO:0000256" key="7">
    <source>
        <dbReference type="ARBA" id="ARBA00031011"/>
    </source>
</evidence>
<comment type="cofactor">
    <cofactor evidence="1">
        <name>Fe(2+)</name>
        <dbReference type="ChEBI" id="CHEBI:29033"/>
    </cofactor>
</comment>
<dbReference type="Proteomes" id="UP000001693">
    <property type="component" value="Chromosome"/>
</dbReference>
<dbReference type="GO" id="GO:0009693">
    <property type="term" value="P:ethylene biosynthetic process"/>
    <property type="evidence" value="ECO:0007669"/>
    <property type="project" value="UniProtKB-KW"/>
</dbReference>
<evidence type="ECO:0000256" key="6">
    <source>
        <dbReference type="ARBA" id="ARBA00022666"/>
    </source>
</evidence>
<dbReference type="KEGG" id="lch:Lcho_0015"/>
<dbReference type="GO" id="GO:0102276">
    <property type="term" value="F:2-oxoglutarate oxygenase/decarboxylase (ethylene-forming) activity"/>
    <property type="evidence" value="ECO:0007669"/>
    <property type="project" value="UniProtKB-EC"/>
</dbReference>
<evidence type="ECO:0000313" key="13">
    <source>
        <dbReference type="EMBL" id="ACB32291.1"/>
    </source>
</evidence>
<evidence type="ECO:0000259" key="12">
    <source>
        <dbReference type="PROSITE" id="PS51471"/>
    </source>
</evidence>
<dbReference type="Gene3D" id="2.60.120.330">
    <property type="entry name" value="B-lactam Antibiotic, Isopenicillin N Synthase, Chain"/>
    <property type="match status" value="1"/>
</dbReference>
<sequence length="287" mass="31756">MTLSVFPLIDPAAADAPQRFCASLRDTGFAVLVNPPIEAALIQGIYAEWLAFFDSEAKHAYALDPQRQDGYVSAQVSETAKGHTHKDLKEFFHHYPWGRYPREVSDAARRYAVQAEALAAQLLGWVEAHSPPEVRARYSEPLPQMIAGSEQTLLRILRYPPLRGDEPAGALRSAPHEDINLLTLLPAASEPGLQVRGRDGRWLDVPCARDSTQNLLVINIGDMLQEASGGHYPSTTHRVVNPQGEGARVSRISLPLFLHPRPQVRLSARHTAGSYLLERLRELGLKA</sequence>
<evidence type="ECO:0000256" key="5">
    <source>
        <dbReference type="ARBA" id="ARBA00019045"/>
    </source>
</evidence>
<evidence type="ECO:0000256" key="4">
    <source>
        <dbReference type="ARBA" id="ARBA00012531"/>
    </source>
</evidence>
<comment type="similarity">
    <text evidence="11">Belongs to the iron/ascorbate-dependent oxidoreductase family.</text>
</comment>
<dbReference type="InterPro" id="IPR026992">
    <property type="entry name" value="DIOX_N"/>
</dbReference>
<feature type="domain" description="Fe2OG dioxygenase" evidence="12">
    <location>
        <begin position="148"/>
        <end position="260"/>
    </location>
</feature>
<evidence type="ECO:0000256" key="3">
    <source>
        <dbReference type="ARBA" id="ARBA00012293"/>
    </source>
</evidence>
<dbReference type="InterPro" id="IPR027443">
    <property type="entry name" value="IPNS-like_sf"/>
</dbReference>
<dbReference type="GO" id="GO:0046872">
    <property type="term" value="F:metal ion binding"/>
    <property type="evidence" value="ECO:0007669"/>
    <property type="project" value="UniProtKB-KW"/>
</dbReference>
<protein>
    <recommendedName>
        <fullName evidence="5">2-oxoglutarate-dependent ethylene/succinate-forming enzyme</fullName>
        <ecNumber evidence="4">1.13.12.19</ecNumber>
        <ecNumber evidence="3">1.14.20.7</ecNumber>
    </recommendedName>
    <alternativeName>
        <fullName evidence="7">2-oxoglutarate dioxygenase (ethylene-forming)</fullName>
    </alternativeName>
    <alternativeName>
        <fullName evidence="8">2-oxoglutarate/L-arginine monooxygenase/decarboxylase (succinate-forming)</fullName>
    </alternativeName>
</protein>
<evidence type="ECO:0000256" key="2">
    <source>
        <dbReference type="ARBA" id="ARBA00004767"/>
    </source>
</evidence>
<evidence type="ECO:0000256" key="9">
    <source>
        <dbReference type="ARBA" id="ARBA00047725"/>
    </source>
</evidence>
<evidence type="ECO:0000256" key="8">
    <source>
        <dbReference type="ARBA" id="ARBA00031282"/>
    </source>
</evidence>
<dbReference type="InterPro" id="IPR050231">
    <property type="entry name" value="Iron_ascorbate_oxido_reductase"/>
</dbReference>
<dbReference type="InterPro" id="IPR005123">
    <property type="entry name" value="Oxoglu/Fe-dep_dioxygenase_dom"/>
</dbReference>
<gene>
    <name evidence="13" type="ordered locus">Lcho_0015</name>
</gene>
<proteinExistence type="inferred from homology"/>
<keyword evidence="11" id="KW-0560">Oxidoreductase</keyword>
<dbReference type="RefSeq" id="WP_012345053.1">
    <property type="nucleotide sequence ID" value="NC_010524.1"/>
</dbReference>
<name>B1Y561_LEPCP</name>
<dbReference type="EC" id="1.13.12.19" evidence="4"/>
<dbReference type="SUPFAM" id="SSF51197">
    <property type="entry name" value="Clavaminate synthase-like"/>
    <property type="match status" value="1"/>
</dbReference>
<dbReference type="AlphaFoldDB" id="B1Y561"/>
<accession>B1Y561</accession>
<evidence type="ECO:0000256" key="11">
    <source>
        <dbReference type="RuleBase" id="RU003682"/>
    </source>
</evidence>
<dbReference type="HOGENOM" id="CLU_010119_6_3_4"/>
<dbReference type="PANTHER" id="PTHR47990">
    <property type="entry name" value="2-OXOGLUTARATE (2OG) AND FE(II)-DEPENDENT OXYGENASE SUPERFAMILY PROTEIN-RELATED"/>
    <property type="match status" value="1"/>
</dbReference>
<organism evidence="13 14">
    <name type="scientific">Leptothrix cholodnii (strain ATCC 51168 / LMG 8142 / SP-6)</name>
    <name type="common">Leptothrix discophora (strain SP-6)</name>
    <dbReference type="NCBI Taxonomy" id="395495"/>
    <lineage>
        <taxon>Bacteria</taxon>
        <taxon>Pseudomonadati</taxon>
        <taxon>Pseudomonadota</taxon>
        <taxon>Betaproteobacteria</taxon>
        <taxon>Burkholderiales</taxon>
        <taxon>Sphaerotilaceae</taxon>
        <taxon>Leptothrix</taxon>
    </lineage>
</organism>
<dbReference type="InterPro" id="IPR044861">
    <property type="entry name" value="IPNS-like_FE2OG_OXY"/>
</dbReference>
<evidence type="ECO:0000313" key="14">
    <source>
        <dbReference type="Proteomes" id="UP000001693"/>
    </source>
</evidence>
<evidence type="ECO:0000256" key="1">
    <source>
        <dbReference type="ARBA" id="ARBA00001954"/>
    </source>
</evidence>
<comment type="catalytic activity">
    <reaction evidence="9">
        <text>2-oxoglutarate + O2 + 2 H(+) = ethene + 3 CO2 + H2O</text>
        <dbReference type="Rhea" id="RHEA:31523"/>
        <dbReference type="ChEBI" id="CHEBI:15377"/>
        <dbReference type="ChEBI" id="CHEBI:15378"/>
        <dbReference type="ChEBI" id="CHEBI:15379"/>
        <dbReference type="ChEBI" id="CHEBI:16526"/>
        <dbReference type="ChEBI" id="CHEBI:16810"/>
        <dbReference type="ChEBI" id="CHEBI:18153"/>
        <dbReference type="EC" id="1.13.12.19"/>
    </reaction>
</comment>
<dbReference type="EMBL" id="CP001013">
    <property type="protein sequence ID" value="ACB32291.1"/>
    <property type="molecule type" value="Genomic_DNA"/>
</dbReference>
<dbReference type="eggNOG" id="COG3491">
    <property type="taxonomic scope" value="Bacteria"/>
</dbReference>
<dbReference type="PROSITE" id="PS51471">
    <property type="entry name" value="FE2OG_OXY"/>
    <property type="match status" value="1"/>
</dbReference>
<comment type="pathway">
    <text evidence="2">Alkene biosynthesis; ethylene biosynthesis via 2-oxoglutarate.</text>
</comment>
<keyword evidence="6" id="KW-0266">Ethylene biosynthesis</keyword>
<keyword evidence="11" id="KW-0408">Iron</keyword>
<keyword evidence="14" id="KW-1185">Reference proteome</keyword>
<reference evidence="13 14" key="1">
    <citation type="submission" date="2008-03" db="EMBL/GenBank/DDBJ databases">
        <title>Complete sequence of Leptothrix cholodnii SP-6.</title>
        <authorList>
            <consortium name="US DOE Joint Genome Institute"/>
            <person name="Copeland A."/>
            <person name="Lucas S."/>
            <person name="Lapidus A."/>
            <person name="Glavina del Rio T."/>
            <person name="Dalin E."/>
            <person name="Tice H."/>
            <person name="Bruce D."/>
            <person name="Goodwin L."/>
            <person name="Pitluck S."/>
            <person name="Chertkov O."/>
            <person name="Brettin T."/>
            <person name="Detter J.C."/>
            <person name="Han C."/>
            <person name="Kuske C.R."/>
            <person name="Schmutz J."/>
            <person name="Larimer F."/>
            <person name="Land M."/>
            <person name="Hauser L."/>
            <person name="Kyrpides N."/>
            <person name="Lykidis A."/>
            <person name="Emerson D."/>
            <person name="Richardson P."/>
        </authorList>
    </citation>
    <scope>NUCLEOTIDE SEQUENCE [LARGE SCALE GENOMIC DNA]</scope>
    <source>
        <strain evidence="14">ATCC 51168 / LMG 8142 / SP-6</strain>
    </source>
</reference>